<accession>A0A1I7UDL2</accession>
<protein>
    <submittedName>
        <fullName evidence="2">Peptidase M12A domain-containing protein</fullName>
    </submittedName>
</protein>
<dbReference type="AlphaFoldDB" id="A0A1I7UDL2"/>
<sequence length="143" mass="16222">MNEFEVLAKEIRARNISEPHAIDGELSPKCKAKYYAAEDKGAKFDVTTMKGECNYKKNLYFFDDEFTDPTFILSMMGPRFPMTYGSSGWQPRFRNVAECITLETTHYTGKRTMLSVVNSNYCTGLSGQDTNDITSVICGRRPL</sequence>
<dbReference type="eggNOG" id="KOG4297">
    <property type="taxonomic scope" value="Eukaryota"/>
</dbReference>
<reference evidence="2" key="1">
    <citation type="submission" date="2016-11" db="UniProtKB">
        <authorList>
            <consortium name="WormBaseParasite"/>
        </authorList>
    </citation>
    <scope>IDENTIFICATION</scope>
</reference>
<keyword evidence="1" id="KW-1185">Reference proteome</keyword>
<proteinExistence type="predicted"/>
<dbReference type="WBParaSite" id="Csp11.Scaffold629.g8260.t1">
    <property type="protein sequence ID" value="Csp11.Scaffold629.g8260.t1"/>
    <property type="gene ID" value="Csp11.Scaffold629.g8260"/>
</dbReference>
<evidence type="ECO:0000313" key="1">
    <source>
        <dbReference type="Proteomes" id="UP000095282"/>
    </source>
</evidence>
<organism evidence="1 2">
    <name type="scientific">Caenorhabditis tropicalis</name>
    <dbReference type="NCBI Taxonomy" id="1561998"/>
    <lineage>
        <taxon>Eukaryota</taxon>
        <taxon>Metazoa</taxon>
        <taxon>Ecdysozoa</taxon>
        <taxon>Nematoda</taxon>
        <taxon>Chromadorea</taxon>
        <taxon>Rhabditida</taxon>
        <taxon>Rhabditina</taxon>
        <taxon>Rhabditomorpha</taxon>
        <taxon>Rhabditoidea</taxon>
        <taxon>Rhabditidae</taxon>
        <taxon>Peloderinae</taxon>
        <taxon>Caenorhabditis</taxon>
    </lineage>
</organism>
<evidence type="ECO:0000313" key="2">
    <source>
        <dbReference type="WBParaSite" id="Csp11.Scaffold629.g8260.t1"/>
    </source>
</evidence>
<name>A0A1I7UDL2_9PELO</name>
<dbReference type="STRING" id="1561998.A0A1I7UDL2"/>
<dbReference type="Proteomes" id="UP000095282">
    <property type="component" value="Unplaced"/>
</dbReference>